<evidence type="ECO:0000313" key="9">
    <source>
        <dbReference type="Proteomes" id="UP001218246"/>
    </source>
</evidence>
<dbReference type="EMBL" id="JARULN010000017">
    <property type="protein sequence ID" value="MDG5755019.1"/>
    <property type="molecule type" value="Genomic_DNA"/>
</dbReference>
<keyword evidence="9" id="KW-1185">Reference proteome</keyword>
<dbReference type="SUPFAM" id="SSF53790">
    <property type="entry name" value="Tetrapyrrole methylase"/>
    <property type="match status" value="1"/>
</dbReference>
<evidence type="ECO:0000256" key="4">
    <source>
        <dbReference type="ARBA" id="ARBA00022679"/>
    </source>
</evidence>
<keyword evidence="5 6" id="KW-0949">S-adenosyl-L-methionine</keyword>
<keyword evidence="4 6" id="KW-0808">Transferase</keyword>
<organism evidence="8 9">
    <name type="scientific">Ectobacillus antri</name>
    <dbReference type="NCBI Taxonomy" id="2486280"/>
    <lineage>
        <taxon>Bacteria</taxon>
        <taxon>Bacillati</taxon>
        <taxon>Bacillota</taxon>
        <taxon>Bacilli</taxon>
        <taxon>Bacillales</taxon>
        <taxon>Bacillaceae</taxon>
        <taxon>Ectobacillus</taxon>
    </lineage>
</organism>
<accession>A0ABT6H6Y7</accession>
<comment type="caution">
    <text evidence="8">The sequence shown here is derived from an EMBL/GenBank/DDBJ whole genome shotgun (WGS) entry which is preliminary data.</text>
</comment>
<dbReference type="Proteomes" id="UP001218246">
    <property type="component" value="Unassembled WGS sequence"/>
</dbReference>
<proteinExistence type="inferred from homology"/>
<dbReference type="RefSeq" id="WP_124565599.1">
    <property type="nucleotide sequence ID" value="NZ_JARRRY010000016.1"/>
</dbReference>
<protein>
    <recommendedName>
        <fullName evidence="6">Ribosomal RNA small subunit methyltransferase I</fullName>
        <ecNumber evidence="6">2.1.1.198</ecNumber>
    </recommendedName>
    <alternativeName>
        <fullName evidence="6">16S rRNA 2'-O-ribose C1402 methyltransferase</fullName>
    </alternativeName>
    <alternativeName>
        <fullName evidence="6">rRNA (cytidine-2'-O-)-methyltransferase RsmI</fullName>
    </alternativeName>
</protein>
<reference evidence="8 9" key="1">
    <citation type="submission" date="2023-04" db="EMBL/GenBank/DDBJ databases">
        <title>Ectobacillus antri isolated from activated sludge.</title>
        <authorList>
            <person name="Yan P."/>
            <person name="Liu X."/>
        </authorList>
    </citation>
    <scope>NUCLEOTIDE SEQUENCE [LARGE SCALE GENOMIC DNA]</scope>
    <source>
        <strain evidence="8 9">C18H</strain>
    </source>
</reference>
<evidence type="ECO:0000256" key="5">
    <source>
        <dbReference type="ARBA" id="ARBA00022691"/>
    </source>
</evidence>
<dbReference type="HAMAP" id="MF_01877">
    <property type="entry name" value="16SrRNA_methyltr_I"/>
    <property type="match status" value="1"/>
</dbReference>
<keyword evidence="2 6" id="KW-0698">rRNA processing</keyword>
<dbReference type="InterPro" id="IPR035996">
    <property type="entry name" value="4pyrrol_Methylase_sf"/>
</dbReference>
<keyword evidence="3 6" id="KW-0489">Methyltransferase</keyword>
<dbReference type="EC" id="2.1.1.198" evidence="6"/>
<dbReference type="Pfam" id="PF00590">
    <property type="entry name" value="TP_methylase"/>
    <property type="match status" value="1"/>
</dbReference>
<dbReference type="InterPro" id="IPR000878">
    <property type="entry name" value="4pyrrol_Mease"/>
</dbReference>
<feature type="domain" description="Tetrapyrrole methylase" evidence="7">
    <location>
        <begin position="14"/>
        <end position="213"/>
    </location>
</feature>
<comment type="function">
    <text evidence="6">Catalyzes the 2'-O-methylation of the ribose of cytidine 1402 (C1402) in 16S rRNA.</text>
</comment>
<evidence type="ECO:0000256" key="2">
    <source>
        <dbReference type="ARBA" id="ARBA00022552"/>
    </source>
</evidence>
<comment type="subcellular location">
    <subcellularLocation>
        <location evidence="6">Cytoplasm</location>
    </subcellularLocation>
</comment>
<name>A0ABT6H6Y7_9BACI</name>
<dbReference type="InterPro" id="IPR014776">
    <property type="entry name" value="4pyrrole_Mease_sub2"/>
</dbReference>
<dbReference type="Gene3D" id="3.30.950.10">
    <property type="entry name" value="Methyltransferase, Cobalt-precorrin-4 Transmethylase, Domain 2"/>
    <property type="match status" value="1"/>
</dbReference>
<dbReference type="CDD" id="cd11648">
    <property type="entry name" value="RsmI"/>
    <property type="match status" value="1"/>
</dbReference>
<evidence type="ECO:0000256" key="3">
    <source>
        <dbReference type="ARBA" id="ARBA00022603"/>
    </source>
</evidence>
<dbReference type="NCBIfam" id="TIGR00096">
    <property type="entry name" value="16S rRNA (cytidine(1402)-2'-O)-methyltransferase"/>
    <property type="match status" value="1"/>
</dbReference>
<keyword evidence="1 6" id="KW-0963">Cytoplasm</keyword>
<evidence type="ECO:0000256" key="1">
    <source>
        <dbReference type="ARBA" id="ARBA00022490"/>
    </source>
</evidence>
<evidence type="ECO:0000256" key="6">
    <source>
        <dbReference type="HAMAP-Rule" id="MF_01877"/>
    </source>
</evidence>
<sequence length="290" mass="33346">MWQQKSFQPNDKGTLFLVPTPIGNLEDMTFRAIRTLKEVDFIAAEDTRQTKKLCNYFEIDTPILSHHEHNKETSTHKIISLLEDGKTIALVSDAGTPCISDPGYELVVQATSLQYTVVSLPGANAALTALIASGLSTKHFYFYGFLHRNKKERKQELDKLRYIQDTLIFYEAPHRLTESLLSMREVLGNRNVAICRELTKKFEEFIRGSLDDVLEWTKQGEVRGEFCLLVEGSKEEALIEDAWWDKLSVLEHVQFYIDEQGVNSKEAIKTVAKERNMSKRDVYQAYHIHE</sequence>
<dbReference type="GO" id="GO:0008168">
    <property type="term" value="F:methyltransferase activity"/>
    <property type="evidence" value="ECO:0007669"/>
    <property type="project" value="UniProtKB-KW"/>
</dbReference>
<evidence type="ECO:0000313" key="8">
    <source>
        <dbReference type="EMBL" id="MDG5755019.1"/>
    </source>
</evidence>
<dbReference type="PROSITE" id="PS01296">
    <property type="entry name" value="RSMI"/>
    <property type="match status" value="1"/>
</dbReference>
<dbReference type="InterPro" id="IPR008189">
    <property type="entry name" value="rRNA_ssu_MeTfrase_I"/>
</dbReference>
<evidence type="ECO:0000259" key="7">
    <source>
        <dbReference type="Pfam" id="PF00590"/>
    </source>
</evidence>
<comment type="catalytic activity">
    <reaction evidence="6">
        <text>cytidine(1402) in 16S rRNA + S-adenosyl-L-methionine = 2'-O-methylcytidine(1402) in 16S rRNA + S-adenosyl-L-homocysteine + H(+)</text>
        <dbReference type="Rhea" id="RHEA:42924"/>
        <dbReference type="Rhea" id="RHEA-COMP:10285"/>
        <dbReference type="Rhea" id="RHEA-COMP:10286"/>
        <dbReference type="ChEBI" id="CHEBI:15378"/>
        <dbReference type="ChEBI" id="CHEBI:57856"/>
        <dbReference type="ChEBI" id="CHEBI:59789"/>
        <dbReference type="ChEBI" id="CHEBI:74495"/>
        <dbReference type="ChEBI" id="CHEBI:82748"/>
        <dbReference type="EC" id="2.1.1.198"/>
    </reaction>
</comment>
<dbReference type="InterPro" id="IPR018063">
    <property type="entry name" value="SAM_MeTrfase_RsmI_CS"/>
</dbReference>
<gene>
    <name evidence="6 8" type="primary">rsmI</name>
    <name evidence="8" type="ORF">P6P90_13795</name>
</gene>
<dbReference type="Gene3D" id="3.40.1010.10">
    <property type="entry name" value="Cobalt-precorrin-4 Transmethylase, Domain 1"/>
    <property type="match status" value="1"/>
</dbReference>
<comment type="similarity">
    <text evidence="6">Belongs to the methyltransferase superfamily. RsmI family.</text>
</comment>
<dbReference type="InterPro" id="IPR014777">
    <property type="entry name" value="4pyrrole_Mease_sub1"/>
</dbReference>
<dbReference type="PANTHER" id="PTHR46111:SF1">
    <property type="entry name" value="RIBOSOMAL RNA SMALL SUBUNIT METHYLTRANSFERASE I"/>
    <property type="match status" value="1"/>
</dbReference>
<dbReference type="PIRSF" id="PIRSF005917">
    <property type="entry name" value="MTase_YraL"/>
    <property type="match status" value="1"/>
</dbReference>
<dbReference type="GO" id="GO:0032259">
    <property type="term" value="P:methylation"/>
    <property type="evidence" value="ECO:0007669"/>
    <property type="project" value="UniProtKB-KW"/>
</dbReference>
<dbReference type="PANTHER" id="PTHR46111">
    <property type="entry name" value="RIBOSOMAL RNA SMALL SUBUNIT METHYLTRANSFERASE I"/>
    <property type="match status" value="1"/>
</dbReference>